<dbReference type="PANTHER" id="PTHR13604">
    <property type="entry name" value="DC12-RELATED"/>
    <property type="match status" value="1"/>
</dbReference>
<evidence type="ECO:0000313" key="10">
    <source>
        <dbReference type="EMBL" id="ERL52199.1"/>
    </source>
</evidence>
<dbReference type="GO" id="GO:0006508">
    <property type="term" value="P:proteolysis"/>
    <property type="evidence" value="ECO:0007669"/>
    <property type="project" value="UniProtKB-KW"/>
</dbReference>
<evidence type="ECO:0000256" key="1">
    <source>
        <dbReference type="ARBA" id="ARBA00008136"/>
    </source>
</evidence>
<keyword evidence="7" id="KW-0456">Lyase</keyword>
<feature type="compositionally biased region" description="Basic and acidic residues" evidence="9">
    <location>
        <begin position="219"/>
        <end position="228"/>
    </location>
</feature>
<dbReference type="KEGG" id="hhu:AR456_17455"/>
<dbReference type="PATRIC" id="fig|1178482.3.peg.1073"/>
<dbReference type="eggNOG" id="COG2135">
    <property type="taxonomic scope" value="Bacteria"/>
</dbReference>
<comment type="caution">
    <text evidence="10">The sequence shown here is derived from an EMBL/GenBank/DDBJ whole genome shotgun (WGS) entry which is preliminary data.</text>
</comment>
<evidence type="ECO:0000256" key="7">
    <source>
        <dbReference type="ARBA" id="ARBA00023239"/>
    </source>
</evidence>
<organism evidence="10 11">
    <name type="scientific">Halomonas huangheensis</name>
    <dbReference type="NCBI Taxonomy" id="1178482"/>
    <lineage>
        <taxon>Bacteria</taxon>
        <taxon>Pseudomonadati</taxon>
        <taxon>Pseudomonadota</taxon>
        <taxon>Gammaproteobacteria</taxon>
        <taxon>Oceanospirillales</taxon>
        <taxon>Halomonadaceae</taxon>
        <taxon>Halomonas</taxon>
    </lineage>
</organism>
<dbReference type="OrthoDB" id="6192129at2"/>
<dbReference type="Gene3D" id="3.90.1680.10">
    <property type="entry name" value="SOS response associated peptidase-like"/>
    <property type="match status" value="1"/>
</dbReference>
<keyword evidence="3" id="KW-0227">DNA damage</keyword>
<keyword evidence="5" id="KW-0190">Covalent protein-DNA linkage</keyword>
<dbReference type="EMBL" id="AVBC01000019">
    <property type="protein sequence ID" value="ERL52199.1"/>
    <property type="molecule type" value="Genomic_DNA"/>
</dbReference>
<reference evidence="10 11" key="1">
    <citation type="submission" date="2013-08" db="EMBL/GenBank/DDBJ databases">
        <title>draft genome of Halomonas huanghegensis, strain BJGMM-B45T.</title>
        <authorList>
            <person name="Miao C."/>
            <person name="Wan Y."/>
            <person name="Jin W."/>
        </authorList>
    </citation>
    <scope>NUCLEOTIDE SEQUENCE [LARGE SCALE GENOMIC DNA]</scope>
    <source>
        <strain evidence="10 11">BJGMM-B45</strain>
    </source>
</reference>
<dbReference type="AlphaFoldDB" id="W1N9L5"/>
<dbReference type="GO" id="GO:0003697">
    <property type="term" value="F:single-stranded DNA binding"/>
    <property type="evidence" value="ECO:0007669"/>
    <property type="project" value="InterPro"/>
</dbReference>
<dbReference type="Proteomes" id="UP000019113">
    <property type="component" value="Unassembled WGS sequence"/>
</dbReference>
<evidence type="ECO:0000256" key="5">
    <source>
        <dbReference type="ARBA" id="ARBA00023124"/>
    </source>
</evidence>
<evidence type="ECO:0000256" key="2">
    <source>
        <dbReference type="ARBA" id="ARBA00022670"/>
    </source>
</evidence>
<dbReference type="GO" id="GO:0016829">
    <property type="term" value="F:lyase activity"/>
    <property type="evidence" value="ECO:0007669"/>
    <property type="project" value="UniProtKB-KW"/>
</dbReference>
<dbReference type="GO" id="GO:0106300">
    <property type="term" value="P:protein-DNA covalent cross-linking repair"/>
    <property type="evidence" value="ECO:0007669"/>
    <property type="project" value="InterPro"/>
</dbReference>
<dbReference type="Pfam" id="PF02586">
    <property type="entry name" value="SRAP"/>
    <property type="match status" value="1"/>
</dbReference>
<proteinExistence type="inferred from homology"/>
<protein>
    <recommendedName>
        <fullName evidence="8">Abasic site processing protein</fullName>
        <ecNumber evidence="8">3.4.-.-</ecNumber>
    </recommendedName>
</protein>
<dbReference type="STRING" id="1178482.AR456_17455"/>
<comment type="similarity">
    <text evidence="1 8">Belongs to the SOS response-associated peptidase family.</text>
</comment>
<keyword evidence="2 8" id="KW-0645">Protease</keyword>
<keyword evidence="6" id="KW-0238">DNA-binding</keyword>
<dbReference type="SUPFAM" id="SSF143081">
    <property type="entry name" value="BB1717-like"/>
    <property type="match status" value="1"/>
</dbReference>
<evidence type="ECO:0000313" key="11">
    <source>
        <dbReference type="Proteomes" id="UP000019113"/>
    </source>
</evidence>
<evidence type="ECO:0000256" key="6">
    <source>
        <dbReference type="ARBA" id="ARBA00023125"/>
    </source>
</evidence>
<dbReference type="GO" id="GO:0008233">
    <property type="term" value="F:peptidase activity"/>
    <property type="evidence" value="ECO:0007669"/>
    <property type="project" value="UniProtKB-KW"/>
</dbReference>
<sequence length="228" mass="25517">MTGRLYITAASVEQAVPDLYVPTDVISGVNMAPRQPLSVIRLEAARPTLGNAFWGLTPPWLTVLDQAPHCARAEGLAQRPMFRDAICSRRCLVPAAGVYAWQPRPGYKQPHLITHADRRPMLLAGIWCRFHTTLTDYNDSFALITVPSPAFLEPLSDRLPALITREDAHRWLDPQTPQEAVSDMLMPASRELLGAFPVSRRVNNPREQDPSCAHPIGIMRRDKPEQEI</sequence>
<dbReference type="RefSeq" id="WP_021818031.1">
    <property type="nucleotide sequence ID" value="NZ_AVBC01000019.1"/>
</dbReference>
<gene>
    <name evidence="10" type="ORF">BJB45_09545</name>
</gene>
<dbReference type="InterPro" id="IPR003738">
    <property type="entry name" value="SRAP"/>
</dbReference>
<name>W1N9L5_9GAMM</name>
<accession>W1N9L5</accession>
<dbReference type="InterPro" id="IPR036590">
    <property type="entry name" value="SRAP-like"/>
</dbReference>
<feature type="region of interest" description="Disordered" evidence="9">
    <location>
        <begin position="201"/>
        <end position="228"/>
    </location>
</feature>
<keyword evidence="4 8" id="KW-0378">Hydrolase</keyword>
<evidence type="ECO:0000256" key="8">
    <source>
        <dbReference type="RuleBase" id="RU364100"/>
    </source>
</evidence>
<evidence type="ECO:0000256" key="4">
    <source>
        <dbReference type="ARBA" id="ARBA00022801"/>
    </source>
</evidence>
<evidence type="ECO:0000256" key="9">
    <source>
        <dbReference type="SAM" id="MobiDB-lite"/>
    </source>
</evidence>
<evidence type="ECO:0000256" key="3">
    <source>
        <dbReference type="ARBA" id="ARBA00022763"/>
    </source>
</evidence>
<dbReference type="PANTHER" id="PTHR13604:SF0">
    <property type="entry name" value="ABASIC SITE PROCESSING PROTEIN HMCES"/>
    <property type="match status" value="1"/>
</dbReference>
<keyword evidence="11" id="KW-1185">Reference proteome</keyword>
<dbReference type="EC" id="3.4.-.-" evidence="8"/>